<feature type="compositionally biased region" description="Basic residues" evidence="1">
    <location>
        <begin position="107"/>
        <end position="118"/>
    </location>
</feature>
<dbReference type="EMBL" id="CADCVU010000064">
    <property type="protein sequence ID" value="CAA9490336.1"/>
    <property type="molecule type" value="Genomic_DNA"/>
</dbReference>
<dbReference type="AlphaFoldDB" id="A0A6J4SCV3"/>
<reference evidence="2" key="1">
    <citation type="submission" date="2020-02" db="EMBL/GenBank/DDBJ databases">
        <authorList>
            <person name="Meier V. D."/>
        </authorList>
    </citation>
    <scope>NUCLEOTIDE SEQUENCE</scope>
    <source>
        <strain evidence="2">AVDCRST_MAG45</strain>
    </source>
</reference>
<feature type="compositionally biased region" description="Low complexity" evidence="1">
    <location>
        <begin position="11"/>
        <end position="20"/>
    </location>
</feature>
<feature type="compositionally biased region" description="Low complexity" evidence="1">
    <location>
        <begin position="27"/>
        <end position="39"/>
    </location>
</feature>
<evidence type="ECO:0000256" key="1">
    <source>
        <dbReference type="SAM" id="MobiDB-lite"/>
    </source>
</evidence>
<feature type="region of interest" description="Disordered" evidence="1">
    <location>
        <begin position="1"/>
        <end position="118"/>
    </location>
</feature>
<proteinExistence type="predicted"/>
<feature type="compositionally biased region" description="Basic residues" evidence="1">
    <location>
        <begin position="40"/>
        <end position="49"/>
    </location>
</feature>
<feature type="non-terminal residue" evidence="2">
    <location>
        <position position="118"/>
    </location>
</feature>
<evidence type="ECO:0000313" key="2">
    <source>
        <dbReference type="EMBL" id="CAA9490336.1"/>
    </source>
</evidence>
<gene>
    <name evidence="2" type="ORF">AVDCRST_MAG45-709</name>
</gene>
<feature type="non-terminal residue" evidence="2">
    <location>
        <position position="1"/>
    </location>
</feature>
<organism evidence="2">
    <name type="scientific">uncultured Solirubrobacterales bacterium</name>
    <dbReference type="NCBI Taxonomy" id="768556"/>
    <lineage>
        <taxon>Bacteria</taxon>
        <taxon>Bacillati</taxon>
        <taxon>Actinomycetota</taxon>
        <taxon>Thermoleophilia</taxon>
        <taxon>Solirubrobacterales</taxon>
        <taxon>environmental samples</taxon>
    </lineage>
</organism>
<name>A0A6J4SCV3_9ACTN</name>
<feature type="compositionally biased region" description="Basic residues" evidence="1">
    <location>
        <begin position="57"/>
        <end position="80"/>
    </location>
</feature>
<protein>
    <submittedName>
        <fullName evidence="2">Uncharacterized protein</fullName>
    </submittedName>
</protein>
<sequence length="118" mass="12739">DPQPRGPPRARPAAGRAARGVSRRRGAVSALRARSCARGGPRRPARRGVLRLLRAARPSRVRRGPGRRLRRGRSARRRGRAAASPRAHGERRAPGRGGGLHGTPVLGRRRRRTPGAGL</sequence>
<feature type="compositionally biased region" description="Pro residues" evidence="1">
    <location>
        <begin position="1"/>
        <end position="10"/>
    </location>
</feature>
<accession>A0A6J4SCV3</accession>